<sequence>MFMFNKNNALPGSRQSSVDSLVTDPSTSTSTSDAWISQSSGTSSYGELPSPEDREHLHSAKRNSVFNLRSRSNTATSTTPSMTSLSSSMMSASHSKRFSQDYRHLPGQSFMDGGKRSLFTRSRRGRRSSGQFAVEENEEADFSMKRSSVLRKSRRGQNPPESPAQALKHRISSPFGFQHLTHTDRQQFAALEQASDNDLVAEFRAVRASQAPRRGLTGIKADDLHFRNFSSENLAAQEPRAATSLGFRSPPGSPGSSQNWREQDSPVQDGKGIRMSRSVESFSQPGVRPRTHRHTQSANPPPPRVSSRLALTRIEDLPEEPADAPASAPPDLPASKRQSGIWDMFSPLTSPAYSEKLATIADDPTSLGYAVTTPDDSAIQPLTPPFSPALEDVQEEERFVSPRPAPRPPLRSPMSPFSESFSFRGTQRSSIARSNSRTSSYTSPKTAGQRNTMTRPLSQMSDTLGAPASPTYTRRSSIRRSPPARRKSNTWRVIEECWEDDVDFIYDNALEADCDFDWDRNSEDGYFEDRDRTPEQQDHKRSTSISDDEPTLQTKFFPGAFRPSLLVPSPYSVPELESRSALSASTTDTGLQTPSDIFDSVHSRKHMSNEPEGFSLTPSLLVPSEFKEHVPHEEMYNDILADYEGSDRHYPLIDASQSVSSSSRSSHVRSSKRSSYDSSLMSSGQTSGSWSSPARRSASSAGSLPELVHSRRARRDFNLMVDQLSEQVASIESFDEGDMVDDNDTTPPGRPSQDRTFFASQAGSHPAAPDFRASIEGEVRASLELARQGSTRSSRTPAQHHKYASSEGTAQLLGQQQPAAEKQRPKSRSRATSSSNVVRGNKQAYLSLFPTPPKTPLSPLHSPRV</sequence>
<feature type="compositionally biased region" description="Acidic residues" evidence="1">
    <location>
        <begin position="733"/>
        <end position="744"/>
    </location>
</feature>
<keyword evidence="3" id="KW-1185">Reference proteome</keyword>
<accession>A0A9P4V1Z5</accession>
<comment type="caution">
    <text evidence="2">The sequence shown here is derived from an EMBL/GenBank/DDBJ whole genome shotgun (WGS) entry which is preliminary data.</text>
</comment>
<gene>
    <name evidence="2" type="ORF">EJ04DRAFT_138509</name>
</gene>
<feature type="compositionally biased region" description="Low complexity" evidence="1">
    <location>
        <begin position="656"/>
        <end position="665"/>
    </location>
</feature>
<feature type="region of interest" description="Disordered" evidence="1">
    <location>
        <begin position="655"/>
        <end position="704"/>
    </location>
</feature>
<feature type="region of interest" description="Disordered" evidence="1">
    <location>
        <begin position="1"/>
        <end position="166"/>
    </location>
</feature>
<name>A0A9P4V1Z5_9PLEO</name>
<organism evidence="2 3">
    <name type="scientific">Polyplosphaeria fusca</name>
    <dbReference type="NCBI Taxonomy" id="682080"/>
    <lineage>
        <taxon>Eukaryota</taxon>
        <taxon>Fungi</taxon>
        <taxon>Dikarya</taxon>
        <taxon>Ascomycota</taxon>
        <taxon>Pezizomycotina</taxon>
        <taxon>Dothideomycetes</taxon>
        <taxon>Pleosporomycetidae</taxon>
        <taxon>Pleosporales</taxon>
        <taxon>Tetraplosphaeriaceae</taxon>
        <taxon>Polyplosphaeria</taxon>
    </lineage>
</organism>
<feature type="compositionally biased region" description="Polar residues" evidence="1">
    <location>
        <begin position="788"/>
        <end position="797"/>
    </location>
</feature>
<feature type="compositionally biased region" description="Polar residues" evidence="1">
    <location>
        <begin position="34"/>
        <end position="45"/>
    </location>
</feature>
<feature type="region of interest" description="Disordered" evidence="1">
    <location>
        <begin position="784"/>
        <end position="865"/>
    </location>
</feature>
<dbReference type="EMBL" id="ML996120">
    <property type="protein sequence ID" value="KAF2736902.1"/>
    <property type="molecule type" value="Genomic_DNA"/>
</dbReference>
<feature type="region of interest" description="Disordered" evidence="1">
    <location>
        <begin position="393"/>
        <end position="486"/>
    </location>
</feature>
<feature type="compositionally biased region" description="Polar residues" evidence="1">
    <location>
        <begin position="754"/>
        <end position="763"/>
    </location>
</feature>
<feature type="compositionally biased region" description="Basic and acidic residues" evidence="1">
    <location>
        <begin position="525"/>
        <end position="541"/>
    </location>
</feature>
<feature type="compositionally biased region" description="Basic residues" evidence="1">
    <location>
        <begin position="476"/>
        <end position="486"/>
    </location>
</feature>
<reference evidence="2" key="1">
    <citation type="journal article" date="2020" name="Stud. Mycol.">
        <title>101 Dothideomycetes genomes: a test case for predicting lifestyles and emergence of pathogens.</title>
        <authorList>
            <person name="Haridas S."/>
            <person name="Albert R."/>
            <person name="Binder M."/>
            <person name="Bloem J."/>
            <person name="Labutti K."/>
            <person name="Salamov A."/>
            <person name="Andreopoulos B."/>
            <person name="Baker S."/>
            <person name="Barry K."/>
            <person name="Bills G."/>
            <person name="Bluhm B."/>
            <person name="Cannon C."/>
            <person name="Castanera R."/>
            <person name="Culley D."/>
            <person name="Daum C."/>
            <person name="Ezra D."/>
            <person name="Gonzalez J."/>
            <person name="Henrissat B."/>
            <person name="Kuo A."/>
            <person name="Liang C."/>
            <person name="Lipzen A."/>
            <person name="Lutzoni F."/>
            <person name="Magnuson J."/>
            <person name="Mondo S."/>
            <person name="Nolan M."/>
            <person name="Ohm R."/>
            <person name="Pangilinan J."/>
            <person name="Park H.-J."/>
            <person name="Ramirez L."/>
            <person name="Alfaro M."/>
            <person name="Sun H."/>
            <person name="Tritt A."/>
            <person name="Yoshinaga Y."/>
            <person name="Zwiers L.-H."/>
            <person name="Turgeon B."/>
            <person name="Goodwin S."/>
            <person name="Spatafora J."/>
            <person name="Crous P."/>
            <person name="Grigoriev I."/>
        </authorList>
    </citation>
    <scope>NUCLEOTIDE SEQUENCE</scope>
    <source>
        <strain evidence="2">CBS 125425</strain>
    </source>
</reference>
<evidence type="ECO:0000313" key="3">
    <source>
        <dbReference type="Proteomes" id="UP000799444"/>
    </source>
</evidence>
<feature type="region of interest" description="Disordered" evidence="1">
    <location>
        <begin position="235"/>
        <end position="339"/>
    </location>
</feature>
<feature type="compositionally biased region" description="Low complexity" evidence="1">
    <location>
        <begin position="412"/>
        <end position="440"/>
    </location>
</feature>
<proteinExistence type="predicted"/>
<evidence type="ECO:0008006" key="4">
    <source>
        <dbReference type="Google" id="ProtNLM"/>
    </source>
</evidence>
<feature type="compositionally biased region" description="Low complexity" evidence="1">
    <location>
        <begin position="72"/>
        <end position="93"/>
    </location>
</feature>
<dbReference type="AlphaFoldDB" id="A0A9P4V1Z5"/>
<feature type="region of interest" description="Disordered" evidence="1">
    <location>
        <begin position="578"/>
        <end position="597"/>
    </location>
</feature>
<feature type="compositionally biased region" description="Polar residues" evidence="1">
    <location>
        <begin position="580"/>
        <end position="595"/>
    </location>
</feature>
<feature type="region of interest" description="Disordered" evidence="1">
    <location>
        <begin position="731"/>
        <end position="769"/>
    </location>
</feature>
<feature type="compositionally biased region" description="Low complexity" evidence="1">
    <location>
        <begin position="16"/>
        <end position="33"/>
    </location>
</feature>
<protein>
    <recommendedName>
        <fullName evidence="4">CRIB domain-containing protein</fullName>
    </recommendedName>
</protein>
<feature type="region of interest" description="Disordered" evidence="1">
    <location>
        <begin position="368"/>
        <end position="387"/>
    </location>
</feature>
<feature type="region of interest" description="Disordered" evidence="1">
    <location>
        <begin position="525"/>
        <end position="553"/>
    </location>
</feature>
<dbReference type="OrthoDB" id="24581at2759"/>
<feature type="compositionally biased region" description="Low complexity" evidence="1">
    <location>
        <begin position="676"/>
        <end position="703"/>
    </location>
</feature>
<feature type="compositionally biased region" description="Polar residues" evidence="1">
    <location>
        <begin position="1"/>
        <end position="15"/>
    </location>
</feature>
<feature type="compositionally biased region" description="Polar residues" evidence="1">
    <location>
        <begin position="806"/>
        <end position="818"/>
    </location>
</feature>
<dbReference type="Proteomes" id="UP000799444">
    <property type="component" value="Unassembled WGS sequence"/>
</dbReference>
<feature type="compositionally biased region" description="Polar residues" evidence="1">
    <location>
        <begin position="441"/>
        <end position="462"/>
    </location>
</feature>
<feature type="compositionally biased region" description="Polar residues" evidence="1">
    <location>
        <begin position="62"/>
        <end position="71"/>
    </location>
</feature>
<evidence type="ECO:0000256" key="1">
    <source>
        <dbReference type="SAM" id="MobiDB-lite"/>
    </source>
</evidence>
<evidence type="ECO:0000313" key="2">
    <source>
        <dbReference type="EMBL" id="KAF2736902.1"/>
    </source>
</evidence>